<reference evidence="3 4" key="1">
    <citation type="journal article" date="2012" name="Science">
        <title>The Paleozoic origin of enzymatic lignin decomposition reconstructed from 31 fungal genomes.</title>
        <authorList>
            <person name="Floudas D."/>
            <person name="Binder M."/>
            <person name="Riley R."/>
            <person name="Barry K."/>
            <person name="Blanchette R.A."/>
            <person name="Henrissat B."/>
            <person name="Martinez A.T."/>
            <person name="Otillar R."/>
            <person name="Spatafora J.W."/>
            <person name="Yadav J.S."/>
            <person name="Aerts A."/>
            <person name="Benoit I."/>
            <person name="Boyd A."/>
            <person name="Carlson A."/>
            <person name="Copeland A."/>
            <person name="Coutinho P.M."/>
            <person name="de Vries R.P."/>
            <person name="Ferreira P."/>
            <person name="Findley K."/>
            <person name="Foster B."/>
            <person name="Gaskell J."/>
            <person name="Glotzer D."/>
            <person name="Gorecki P."/>
            <person name="Heitman J."/>
            <person name="Hesse C."/>
            <person name="Hori C."/>
            <person name="Igarashi K."/>
            <person name="Jurgens J.A."/>
            <person name="Kallen N."/>
            <person name="Kersten P."/>
            <person name="Kohler A."/>
            <person name="Kuees U."/>
            <person name="Kumar T.K.A."/>
            <person name="Kuo A."/>
            <person name="LaButti K."/>
            <person name="Larrondo L.F."/>
            <person name="Lindquist E."/>
            <person name="Ling A."/>
            <person name="Lombard V."/>
            <person name="Lucas S."/>
            <person name="Lundell T."/>
            <person name="Martin R."/>
            <person name="McLaughlin D.J."/>
            <person name="Morgenstern I."/>
            <person name="Morin E."/>
            <person name="Murat C."/>
            <person name="Nagy L.G."/>
            <person name="Nolan M."/>
            <person name="Ohm R.A."/>
            <person name="Patyshakuliyeva A."/>
            <person name="Rokas A."/>
            <person name="Ruiz-Duenas F.J."/>
            <person name="Sabat G."/>
            <person name="Salamov A."/>
            <person name="Samejima M."/>
            <person name="Schmutz J."/>
            <person name="Slot J.C."/>
            <person name="St John F."/>
            <person name="Stenlid J."/>
            <person name="Sun H."/>
            <person name="Sun S."/>
            <person name="Syed K."/>
            <person name="Tsang A."/>
            <person name="Wiebenga A."/>
            <person name="Young D."/>
            <person name="Pisabarro A."/>
            <person name="Eastwood D.C."/>
            <person name="Martin F."/>
            <person name="Cullen D."/>
            <person name="Grigoriev I.V."/>
            <person name="Hibbett D.S."/>
        </authorList>
    </citation>
    <scope>NUCLEOTIDE SEQUENCE</scope>
    <source>
        <strain evidence="4">FP-58527</strain>
    </source>
</reference>
<dbReference type="eggNOG" id="ENOG502S9QR">
    <property type="taxonomic scope" value="Eukaryota"/>
</dbReference>
<dbReference type="AlphaFoldDB" id="S8ERL5"/>
<sequence>MKYFAALSVLAAIPAMVSGLTVNTITTGVQECEPILFTWVGGQAPYYLSLAPNKDTSAAPIKNFGQLSGTSYTWTVDLALGTSFTTILKDSTGTTALSDLQTVAAGSGSSCVNSTVTETGGSVGTYSQTAAGTDGAASTGGASTVETTSASGNAAAKTSGSASGTKSSAAPTGSATTTGTSGAGRASVGAFGLAALMGLVGAALF</sequence>
<dbReference type="InParanoid" id="S8ERL5"/>
<keyword evidence="4" id="KW-1185">Reference proteome</keyword>
<feature type="chain" id="PRO_5004550516" evidence="2">
    <location>
        <begin position="20"/>
        <end position="205"/>
    </location>
</feature>
<protein>
    <submittedName>
        <fullName evidence="3">Uncharacterized protein</fullName>
    </submittedName>
</protein>
<evidence type="ECO:0000256" key="1">
    <source>
        <dbReference type="SAM" id="MobiDB-lite"/>
    </source>
</evidence>
<accession>S8ERL5</accession>
<dbReference type="STRING" id="743788.S8ERL5"/>
<evidence type="ECO:0000256" key="2">
    <source>
        <dbReference type="SAM" id="SignalP"/>
    </source>
</evidence>
<dbReference type="Proteomes" id="UP000015241">
    <property type="component" value="Unassembled WGS sequence"/>
</dbReference>
<gene>
    <name evidence="3" type="ORF">FOMPIDRAFT_1021392</name>
</gene>
<organism evidence="3 4">
    <name type="scientific">Fomitopsis schrenkii</name>
    <name type="common">Brown rot fungus</name>
    <dbReference type="NCBI Taxonomy" id="2126942"/>
    <lineage>
        <taxon>Eukaryota</taxon>
        <taxon>Fungi</taxon>
        <taxon>Dikarya</taxon>
        <taxon>Basidiomycota</taxon>
        <taxon>Agaricomycotina</taxon>
        <taxon>Agaricomycetes</taxon>
        <taxon>Polyporales</taxon>
        <taxon>Fomitopsis</taxon>
    </lineage>
</organism>
<dbReference type="OrthoDB" id="3362246at2759"/>
<proteinExistence type="predicted"/>
<dbReference type="PANTHER" id="PTHR37487">
    <property type="entry name" value="CHROMOSOME 1, WHOLE GENOME SHOTGUN SEQUENCE"/>
    <property type="match status" value="1"/>
</dbReference>
<evidence type="ECO:0000313" key="3">
    <source>
        <dbReference type="EMBL" id="EPT05624.1"/>
    </source>
</evidence>
<dbReference type="HOGENOM" id="CLU_063099_1_1_1"/>
<keyword evidence="2" id="KW-0732">Signal</keyword>
<feature type="signal peptide" evidence="2">
    <location>
        <begin position="1"/>
        <end position="19"/>
    </location>
</feature>
<feature type="region of interest" description="Disordered" evidence="1">
    <location>
        <begin position="131"/>
        <end position="183"/>
    </location>
</feature>
<dbReference type="PANTHER" id="PTHR37487:SF2">
    <property type="entry name" value="EXPRESSED PROTEIN"/>
    <property type="match status" value="1"/>
</dbReference>
<name>S8ERL5_FOMSC</name>
<evidence type="ECO:0000313" key="4">
    <source>
        <dbReference type="Proteomes" id="UP000015241"/>
    </source>
</evidence>
<dbReference type="EMBL" id="KE504123">
    <property type="protein sequence ID" value="EPT05624.1"/>
    <property type="molecule type" value="Genomic_DNA"/>
</dbReference>